<name>A0A8S4QDG7_9NEOP</name>
<sequence>SGDDCCNKSEVEQASTDAESSAEERRKREKTTRDVGGAIVGGEVATSTEESVSCRSMRSTRGTPPTKYGDYKIDLTLCL</sequence>
<dbReference type="Proteomes" id="UP000838756">
    <property type="component" value="Unassembled WGS sequence"/>
</dbReference>
<evidence type="ECO:0000256" key="1">
    <source>
        <dbReference type="SAM" id="MobiDB-lite"/>
    </source>
</evidence>
<comment type="caution">
    <text evidence="2">The sequence shown here is derived from an EMBL/GenBank/DDBJ whole genome shotgun (WGS) entry which is preliminary data.</text>
</comment>
<accession>A0A8S4QDG7</accession>
<feature type="compositionally biased region" description="Polar residues" evidence="1">
    <location>
        <begin position="45"/>
        <end position="63"/>
    </location>
</feature>
<protein>
    <submittedName>
        <fullName evidence="2">Jg25793 protein</fullName>
    </submittedName>
</protein>
<dbReference type="EMBL" id="CAKXAJ010003792">
    <property type="protein sequence ID" value="CAH2208514.1"/>
    <property type="molecule type" value="Genomic_DNA"/>
</dbReference>
<gene>
    <name evidence="2" type="primary">jg25793</name>
    <name evidence="2" type="ORF">PAEG_LOCUS1122</name>
</gene>
<proteinExistence type="predicted"/>
<evidence type="ECO:0000313" key="3">
    <source>
        <dbReference type="Proteomes" id="UP000838756"/>
    </source>
</evidence>
<feature type="compositionally biased region" description="Basic and acidic residues" evidence="1">
    <location>
        <begin position="1"/>
        <end position="11"/>
    </location>
</feature>
<organism evidence="2 3">
    <name type="scientific">Pararge aegeria aegeria</name>
    <dbReference type="NCBI Taxonomy" id="348720"/>
    <lineage>
        <taxon>Eukaryota</taxon>
        <taxon>Metazoa</taxon>
        <taxon>Ecdysozoa</taxon>
        <taxon>Arthropoda</taxon>
        <taxon>Hexapoda</taxon>
        <taxon>Insecta</taxon>
        <taxon>Pterygota</taxon>
        <taxon>Neoptera</taxon>
        <taxon>Endopterygota</taxon>
        <taxon>Lepidoptera</taxon>
        <taxon>Glossata</taxon>
        <taxon>Ditrysia</taxon>
        <taxon>Papilionoidea</taxon>
        <taxon>Nymphalidae</taxon>
        <taxon>Satyrinae</taxon>
        <taxon>Satyrini</taxon>
        <taxon>Parargina</taxon>
        <taxon>Pararge</taxon>
    </lineage>
</organism>
<keyword evidence="3" id="KW-1185">Reference proteome</keyword>
<feature type="region of interest" description="Disordered" evidence="1">
    <location>
        <begin position="1"/>
        <end position="66"/>
    </location>
</feature>
<feature type="non-terminal residue" evidence="2">
    <location>
        <position position="1"/>
    </location>
</feature>
<dbReference type="AlphaFoldDB" id="A0A8S4QDG7"/>
<reference evidence="2" key="1">
    <citation type="submission" date="2022-03" db="EMBL/GenBank/DDBJ databases">
        <authorList>
            <person name="Lindestad O."/>
        </authorList>
    </citation>
    <scope>NUCLEOTIDE SEQUENCE</scope>
</reference>
<evidence type="ECO:0000313" key="2">
    <source>
        <dbReference type="EMBL" id="CAH2208514.1"/>
    </source>
</evidence>